<evidence type="ECO:0000313" key="5">
    <source>
        <dbReference type="Proteomes" id="UP000007015"/>
    </source>
</evidence>
<organism evidence="4 5">
    <name type="scientific">Oryza sativa subsp. indica</name>
    <name type="common">Rice</name>
    <dbReference type="NCBI Taxonomy" id="39946"/>
    <lineage>
        <taxon>Eukaryota</taxon>
        <taxon>Viridiplantae</taxon>
        <taxon>Streptophyta</taxon>
        <taxon>Embryophyta</taxon>
        <taxon>Tracheophyta</taxon>
        <taxon>Spermatophyta</taxon>
        <taxon>Magnoliopsida</taxon>
        <taxon>Liliopsida</taxon>
        <taxon>Poales</taxon>
        <taxon>Poaceae</taxon>
        <taxon>BOP clade</taxon>
        <taxon>Oryzoideae</taxon>
        <taxon>Oryzeae</taxon>
        <taxon>Oryzinae</taxon>
        <taxon>Oryza</taxon>
        <taxon>Oryza sativa</taxon>
    </lineage>
</organism>
<evidence type="ECO:0000256" key="3">
    <source>
        <dbReference type="PROSITE-ProRule" id="PRU00708"/>
    </source>
</evidence>
<dbReference type="HOGENOM" id="CLU_608882_0_0_1"/>
<dbReference type="InterPro" id="IPR002885">
    <property type="entry name" value="PPR_rpt"/>
</dbReference>
<dbReference type="AlphaFoldDB" id="A2XRG5"/>
<gene>
    <name evidence="4" type="ORF">OsI_15226</name>
</gene>
<protein>
    <recommendedName>
        <fullName evidence="6">Pentatricopeptide repeat-containing protein</fullName>
    </recommendedName>
</protein>
<dbReference type="GO" id="GO:0003723">
    <property type="term" value="F:RNA binding"/>
    <property type="evidence" value="ECO:0007669"/>
    <property type="project" value="InterPro"/>
</dbReference>
<feature type="repeat" description="PPR" evidence="3">
    <location>
        <begin position="181"/>
        <end position="215"/>
    </location>
</feature>
<evidence type="ECO:0000313" key="4">
    <source>
        <dbReference type="EMBL" id="EAY93425.1"/>
    </source>
</evidence>
<dbReference type="Pfam" id="PF01535">
    <property type="entry name" value="PPR"/>
    <property type="match status" value="4"/>
</dbReference>
<dbReference type="NCBIfam" id="TIGR00756">
    <property type="entry name" value="PPR"/>
    <property type="match status" value="4"/>
</dbReference>
<dbReference type="STRING" id="39946.A2XRG5"/>
<dbReference type="PANTHER" id="PTHR47926">
    <property type="entry name" value="PENTATRICOPEPTIDE REPEAT-CONTAINING PROTEIN"/>
    <property type="match status" value="1"/>
</dbReference>
<proteinExistence type="predicted"/>
<dbReference type="InterPro" id="IPR011990">
    <property type="entry name" value="TPR-like_helical_dom_sf"/>
</dbReference>
<dbReference type="Gene3D" id="1.25.40.10">
    <property type="entry name" value="Tetratricopeptide repeat domain"/>
    <property type="match status" value="3"/>
</dbReference>
<dbReference type="PROSITE" id="PS51375">
    <property type="entry name" value="PPR"/>
    <property type="match status" value="2"/>
</dbReference>
<evidence type="ECO:0008006" key="6">
    <source>
        <dbReference type="Google" id="ProtNLM"/>
    </source>
</evidence>
<keyword evidence="5" id="KW-1185">Reference proteome</keyword>
<evidence type="ECO:0000256" key="2">
    <source>
        <dbReference type="ARBA" id="ARBA00022946"/>
    </source>
</evidence>
<name>A2XRG5_ORYSI</name>
<dbReference type="GO" id="GO:0009451">
    <property type="term" value="P:RNA modification"/>
    <property type="evidence" value="ECO:0007669"/>
    <property type="project" value="InterPro"/>
</dbReference>
<dbReference type="EMBL" id="CM000129">
    <property type="protein sequence ID" value="EAY93425.1"/>
    <property type="molecule type" value="Genomic_DNA"/>
</dbReference>
<dbReference type="Gramene" id="BGIOSGA016069-TA">
    <property type="protein sequence ID" value="BGIOSGA016069-PA"/>
    <property type="gene ID" value="BGIOSGA016069"/>
</dbReference>
<sequence length="450" mass="50090">MLRAVRTPWTATRSRSSTCAAASLPAHRGEPGIVGAAHAVGVRTGFAANVYFCNTLVDAYARRGMVARARKLFDEMPARDVVSWTSLVSGHAGVGDVREVSCLLSGMRVDGCEPSAVTLMVVLRACTSNEDVVGGGQLHYYAVKSGLSDNLLVLNSILMYLCRLPALDDAVALFKQSPRREAISWNIMISEYSSEGNISKVAEMYQRMRREEAASCGSVNLARRCFDSIHQKDIVAWSSIIEAYMIHGYGMEPWRLWQSGIVPQDARRRTHELFDCMTTMFGFTPELGHYTCMVDVLGRSGHLDDALQVISDMNVKARWENLGCSPCFMQDILEHNTQASSDRWDEVESIRSSMVEMDLQKLPAWTCVAETGCEIEVSIDGPCSQCTVLRNRSPRGRRCQWGLLVAGRVQLLARGSNRSDWMGCEYLALLAVKFSVLSDFRIYKFQVAYK</sequence>
<evidence type="ECO:0000256" key="1">
    <source>
        <dbReference type="ARBA" id="ARBA00022737"/>
    </source>
</evidence>
<feature type="repeat" description="PPR" evidence="3">
    <location>
        <begin position="49"/>
        <end position="83"/>
    </location>
</feature>
<dbReference type="InterPro" id="IPR046960">
    <property type="entry name" value="PPR_At4g14850-like_plant"/>
</dbReference>
<accession>A2XRG5</accession>
<keyword evidence="1" id="KW-0677">Repeat</keyword>
<reference evidence="4 5" key="1">
    <citation type="journal article" date="2005" name="PLoS Biol.">
        <title>The genomes of Oryza sativa: a history of duplications.</title>
        <authorList>
            <person name="Yu J."/>
            <person name="Wang J."/>
            <person name="Lin W."/>
            <person name="Li S."/>
            <person name="Li H."/>
            <person name="Zhou J."/>
            <person name="Ni P."/>
            <person name="Dong W."/>
            <person name="Hu S."/>
            <person name="Zeng C."/>
            <person name="Zhang J."/>
            <person name="Zhang Y."/>
            <person name="Li R."/>
            <person name="Xu Z."/>
            <person name="Li S."/>
            <person name="Li X."/>
            <person name="Zheng H."/>
            <person name="Cong L."/>
            <person name="Lin L."/>
            <person name="Yin J."/>
            <person name="Geng J."/>
            <person name="Li G."/>
            <person name="Shi J."/>
            <person name="Liu J."/>
            <person name="Lv H."/>
            <person name="Li J."/>
            <person name="Wang J."/>
            <person name="Deng Y."/>
            <person name="Ran L."/>
            <person name="Shi X."/>
            <person name="Wang X."/>
            <person name="Wu Q."/>
            <person name="Li C."/>
            <person name="Ren X."/>
            <person name="Wang J."/>
            <person name="Wang X."/>
            <person name="Li D."/>
            <person name="Liu D."/>
            <person name="Zhang X."/>
            <person name="Ji Z."/>
            <person name="Zhao W."/>
            <person name="Sun Y."/>
            <person name="Zhang Z."/>
            <person name="Bao J."/>
            <person name="Han Y."/>
            <person name="Dong L."/>
            <person name="Ji J."/>
            <person name="Chen P."/>
            <person name="Wu S."/>
            <person name="Liu J."/>
            <person name="Xiao Y."/>
            <person name="Bu D."/>
            <person name="Tan J."/>
            <person name="Yang L."/>
            <person name="Ye C."/>
            <person name="Zhang J."/>
            <person name="Xu J."/>
            <person name="Zhou Y."/>
            <person name="Yu Y."/>
            <person name="Zhang B."/>
            <person name="Zhuang S."/>
            <person name="Wei H."/>
            <person name="Liu B."/>
            <person name="Lei M."/>
            <person name="Yu H."/>
            <person name="Li Y."/>
            <person name="Xu H."/>
            <person name="Wei S."/>
            <person name="He X."/>
            <person name="Fang L."/>
            <person name="Zhang Z."/>
            <person name="Zhang Y."/>
            <person name="Huang X."/>
            <person name="Su Z."/>
            <person name="Tong W."/>
            <person name="Li J."/>
            <person name="Tong Z."/>
            <person name="Li S."/>
            <person name="Ye J."/>
            <person name="Wang L."/>
            <person name="Fang L."/>
            <person name="Lei T."/>
            <person name="Chen C."/>
            <person name="Chen H."/>
            <person name="Xu Z."/>
            <person name="Li H."/>
            <person name="Huang H."/>
            <person name="Zhang F."/>
            <person name="Xu H."/>
            <person name="Li N."/>
            <person name="Zhao C."/>
            <person name="Li S."/>
            <person name="Dong L."/>
            <person name="Huang Y."/>
            <person name="Li L."/>
            <person name="Xi Y."/>
            <person name="Qi Q."/>
            <person name="Li W."/>
            <person name="Zhang B."/>
            <person name="Hu W."/>
            <person name="Zhang Y."/>
            <person name="Tian X."/>
            <person name="Jiao Y."/>
            <person name="Liang X."/>
            <person name="Jin J."/>
            <person name="Gao L."/>
            <person name="Zheng W."/>
            <person name="Hao B."/>
            <person name="Liu S."/>
            <person name="Wang W."/>
            <person name="Yuan L."/>
            <person name="Cao M."/>
            <person name="McDermott J."/>
            <person name="Samudrala R."/>
            <person name="Wang J."/>
            <person name="Wong G.K."/>
            <person name="Yang H."/>
        </authorList>
    </citation>
    <scope>NUCLEOTIDE SEQUENCE [LARGE SCALE GENOMIC DNA]</scope>
    <source>
        <strain evidence="5">cv. 93-11</strain>
    </source>
</reference>
<dbReference type="Proteomes" id="UP000007015">
    <property type="component" value="Chromosome 4"/>
</dbReference>
<keyword evidence="2" id="KW-0809">Transit peptide</keyword>